<protein>
    <recommendedName>
        <fullName evidence="4">CARDB domain-containing protein</fullName>
    </recommendedName>
</protein>
<proteinExistence type="predicted"/>
<reference evidence="3" key="1">
    <citation type="submission" date="2017-09" db="EMBL/GenBank/DDBJ databases">
        <title>Depth-based differentiation of microbial function through sediment-hosted aquifers and enrichment of novel symbionts in the deep terrestrial subsurface.</title>
        <authorList>
            <person name="Probst A.J."/>
            <person name="Ladd B."/>
            <person name="Jarett J.K."/>
            <person name="Geller-Mcgrath D.E."/>
            <person name="Sieber C.M.K."/>
            <person name="Emerson J.B."/>
            <person name="Anantharaman K."/>
            <person name="Thomas B.C."/>
            <person name="Malmstrom R."/>
            <person name="Stieglmeier M."/>
            <person name="Klingl A."/>
            <person name="Woyke T."/>
            <person name="Ryan C.M."/>
            <person name="Banfield J.F."/>
        </authorList>
    </citation>
    <scope>NUCLEOTIDE SEQUENCE [LARGE SCALE GENOMIC DNA]</scope>
</reference>
<evidence type="ECO:0000313" key="2">
    <source>
        <dbReference type="EMBL" id="PIZ95603.1"/>
    </source>
</evidence>
<evidence type="ECO:0000313" key="3">
    <source>
        <dbReference type="Proteomes" id="UP000228568"/>
    </source>
</evidence>
<name>A0A2M7V9S4_9BACT</name>
<dbReference type="EMBL" id="PFPK01000008">
    <property type="protein sequence ID" value="PIZ95603.1"/>
    <property type="molecule type" value="Genomic_DNA"/>
</dbReference>
<comment type="caution">
    <text evidence="2">The sequence shown here is derived from an EMBL/GenBank/DDBJ whole genome shotgun (WGS) entry which is preliminary data.</text>
</comment>
<accession>A0A2M7V9S4</accession>
<gene>
    <name evidence="2" type="ORF">COX81_00520</name>
</gene>
<feature type="chain" id="PRO_5014935036" description="CARDB domain-containing protein" evidence="1">
    <location>
        <begin position="40"/>
        <end position="413"/>
    </location>
</feature>
<feature type="signal peptide" evidence="1">
    <location>
        <begin position="1"/>
        <end position="39"/>
    </location>
</feature>
<evidence type="ECO:0008006" key="4">
    <source>
        <dbReference type="Google" id="ProtNLM"/>
    </source>
</evidence>
<dbReference type="Proteomes" id="UP000228568">
    <property type="component" value="Unassembled WGS sequence"/>
</dbReference>
<sequence length="413" mass="44122">MDKEKQVSSVTKTQSQSITKTKMAIATAFLGFATLAAAAAGTGGSLSKACSSDGVYNVSSKTWVQSCKGEKVIYSADGAGMAFFYVRGYTNSFINLYPMSKLGNPAIYNYGSGYNFVVKKGQTVEVKLPGVSVPVLVKYRGMDSLGQAWLSFDKKLKSGACVTTADCVVPGKMISNYCYDGTCSPAQCVDTDGGDNVFASGTIIGSFECPEDGGPVQTQSDYCVDDNTAFEYFCNAGCDNVLGHAVTCEFGCVGRVCIASSTLTGLPDLSGMKLSSGIDNGKYFVDLAILSTKEILSDEPFYVDVNIGHFTGVNSNYEWANLATVESLGIENPNATFDFKDDHTMRIPANNLYNVTTTDSAYNSFVPIRIVFPIDMIMDVNGKTDSGKMTFIVDSTGVVEETNESNTFSNIAI</sequence>
<dbReference type="AlphaFoldDB" id="A0A2M7V9S4"/>
<organism evidence="2 3">
    <name type="scientific">Candidatus Magasanikbacteria bacterium CG_4_10_14_0_2_um_filter_37_12</name>
    <dbReference type="NCBI Taxonomy" id="1974637"/>
    <lineage>
        <taxon>Bacteria</taxon>
        <taxon>Candidatus Magasanikiibacteriota</taxon>
    </lineage>
</organism>
<evidence type="ECO:0000256" key="1">
    <source>
        <dbReference type="SAM" id="SignalP"/>
    </source>
</evidence>
<keyword evidence="1" id="KW-0732">Signal</keyword>